<evidence type="ECO:0000313" key="3">
    <source>
        <dbReference type="EMBL" id="OCH95788.1"/>
    </source>
</evidence>
<reference evidence="3 4" key="1">
    <citation type="submission" date="2016-07" db="EMBL/GenBank/DDBJ databases">
        <title>Draft genome of the white-rot fungus Obba rivulosa 3A-2.</title>
        <authorList>
            <consortium name="DOE Joint Genome Institute"/>
            <person name="Miettinen O."/>
            <person name="Riley R."/>
            <person name="Acob R."/>
            <person name="Barry K."/>
            <person name="Cullen D."/>
            <person name="De Vries R."/>
            <person name="Hainaut M."/>
            <person name="Hatakka A."/>
            <person name="Henrissat B."/>
            <person name="Hilden K."/>
            <person name="Kuo R."/>
            <person name="Labutti K."/>
            <person name="Lipzen A."/>
            <person name="Makela M.R."/>
            <person name="Sandor L."/>
            <person name="Spatafora J.W."/>
            <person name="Grigoriev I.V."/>
            <person name="Hibbett D.S."/>
        </authorList>
    </citation>
    <scope>NUCLEOTIDE SEQUENCE [LARGE SCALE GENOMIC DNA]</scope>
    <source>
        <strain evidence="3 4">3A-2</strain>
    </source>
</reference>
<evidence type="ECO:0000313" key="4">
    <source>
        <dbReference type="Proteomes" id="UP000250043"/>
    </source>
</evidence>
<dbReference type="Proteomes" id="UP000250043">
    <property type="component" value="Unassembled WGS sequence"/>
</dbReference>
<keyword evidence="1" id="KW-0175">Coiled coil</keyword>
<sequence length="348" mass="38387">MDYYAVSSERYVYDPDQSHSDQNLPLDYTSAGMYASDQSLGGLVQPPFQATYTFLPYQPTSYDSAGNNAHYMQPSYSSSDPLASYGTELPLHAPIPLSSYTSLLGNATHGASISEPSLPADVTPPAPAPVPARRLAAPPLANGILEHNSPLDYYCNAPQVMFPTPCELLTNLTARERSGPADTQGADATQAEPAQAARKSKAADKQPENQRKAYFRAVADSVGFQPTDPDTITSHDKKRSYLECLEQYVQWLHEQIRLVGREPISIERVSTYRGLNSRSIRTLLVHMQDEIRKLNQKIAQEEGDYIRLQQHVLTQTGCADLPELRRHSIASCSVQEPAMFPTFVAAPQ</sequence>
<gene>
    <name evidence="3" type="ORF">OBBRIDRAFT_501911</name>
</gene>
<protein>
    <submittedName>
        <fullName evidence="3">Uncharacterized protein</fullName>
    </submittedName>
</protein>
<feature type="coiled-coil region" evidence="1">
    <location>
        <begin position="284"/>
        <end position="311"/>
    </location>
</feature>
<dbReference type="AlphaFoldDB" id="A0A8E2DTZ4"/>
<accession>A0A8E2DTZ4</accession>
<proteinExistence type="predicted"/>
<keyword evidence="4" id="KW-1185">Reference proteome</keyword>
<dbReference type="EMBL" id="KV722334">
    <property type="protein sequence ID" value="OCH95788.1"/>
    <property type="molecule type" value="Genomic_DNA"/>
</dbReference>
<dbReference type="OrthoDB" id="3258400at2759"/>
<feature type="region of interest" description="Disordered" evidence="2">
    <location>
        <begin position="176"/>
        <end position="209"/>
    </location>
</feature>
<evidence type="ECO:0000256" key="2">
    <source>
        <dbReference type="SAM" id="MobiDB-lite"/>
    </source>
</evidence>
<evidence type="ECO:0000256" key="1">
    <source>
        <dbReference type="SAM" id="Coils"/>
    </source>
</evidence>
<name>A0A8E2DTZ4_9APHY</name>
<organism evidence="3 4">
    <name type="scientific">Obba rivulosa</name>
    <dbReference type="NCBI Taxonomy" id="1052685"/>
    <lineage>
        <taxon>Eukaryota</taxon>
        <taxon>Fungi</taxon>
        <taxon>Dikarya</taxon>
        <taxon>Basidiomycota</taxon>
        <taxon>Agaricomycotina</taxon>
        <taxon>Agaricomycetes</taxon>
        <taxon>Polyporales</taxon>
        <taxon>Gelatoporiaceae</taxon>
        <taxon>Obba</taxon>
    </lineage>
</organism>
<feature type="compositionally biased region" description="Low complexity" evidence="2">
    <location>
        <begin position="186"/>
        <end position="197"/>
    </location>
</feature>